<dbReference type="InterPro" id="IPR000212">
    <property type="entry name" value="DNA_helicase_UvrD/REP"/>
</dbReference>
<dbReference type="Proteomes" id="UP001558481">
    <property type="component" value="Unassembled WGS sequence"/>
</dbReference>
<proteinExistence type="predicted"/>
<sequence length="747" mass="82214">MHPVATSIFTLPDHLAAKADPQLIARDEQHLRAVVTALQDYISELTARLDAARKAPGGAGQAALDRDQDIHRLTGRLRVLRRFNSDLCLGRMVAGDSDADDAAEPTYIGRLGLTDRYSQRLLVDWRAPAAEPFFAATHANPMGLISRRRYRWTSGHITDFWDEVFTPEGLEGNAALDDQSAFIASLGGSRSEAMRDVLGTIQADQDAIIRAGSRGALVVDGGPGTGKTVVALHRTAHLLYSDAQVSEHRGGVLFVGPHRPYLAYVADVLPNLGEDSVRTCTLNDLLPEGLAAAEEADPEVARLKFSAEMVNAIGPAVALYEKPPTEGMEIDTPWGEVWLSSFDWAEAFSAPDPGTPHNEARGLIWESVVEILTDKVRDLGEDASDVGVDLNEDVDGEFNAYGLTREDSAAPFRRAISQNPELKRTFGRAWPLLHATDLVGDLWEVPAYLRMCAPWLEPRQIQLLRRADPRAWTTADLPLLDAARQRLGDPDTTLRAERRRAAEEAESTRMADVVDQLIESDDSDMRVMRMLRGQDLQQALVEHAAPAEINQDALAGPFAHIVVDEAQELTEAQWQMLLRRCPSRSFTIVGDRAQARHGFTETWEQRLERVGFDRVTHSTLTINYRTPREVMVEAEPVIRAAIPDANVPISVRSSGVPVKHGVAADLEEILDQWEVGHDDGVACVIGAPHFTPRDRVQSLLPALAKGLEFDLVVLLDPERSGGGVAEAVDRYVAMTRTTQELVLLERP</sequence>
<dbReference type="EMBL" id="JAYWLU010000016">
    <property type="protein sequence ID" value="MEX3595778.1"/>
    <property type="molecule type" value="Genomic_DNA"/>
</dbReference>
<dbReference type="PROSITE" id="PS51198">
    <property type="entry name" value="UVRD_HELICASE_ATP_BIND"/>
    <property type="match status" value="1"/>
</dbReference>
<gene>
    <name evidence="7" type="primary">helR</name>
    <name evidence="7" type="ORF">VVR66_13750</name>
</gene>
<dbReference type="SUPFAM" id="SSF52540">
    <property type="entry name" value="P-loop containing nucleoside triphosphate hydrolases"/>
    <property type="match status" value="1"/>
</dbReference>
<evidence type="ECO:0000256" key="3">
    <source>
        <dbReference type="ARBA" id="ARBA00022806"/>
    </source>
</evidence>
<evidence type="ECO:0000256" key="2">
    <source>
        <dbReference type="ARBA" id="ARBA00022801"/>
    </source>
</evidence>
<evidence type="ECO:0000256" key="4">
    <source>
        <dbReference type="ARBA" id="ARBA00022840"/>
    </source>
</evidence>
<dbReference type="RefSeq" id="WP_368629900.1">
    <property type="nucleotide sequence ID" value="NZ_JAYWLU010000016.1"/>
</dbReference>
<accession>A0ABV3V762</accession>
<organism evidence="7 8">
    <name type="scientific">Kocuria carniphila</name>
    <dbReference type="NCBI Taxonomy" id="262208"/>
    <lineage>
        <taxon>Bacteria</taxon>
        <taxon>Bacillati</taxon>
        <taxon>Actinomycetota</taxon>
        <taxon>Actinomycetes</taxon>
        <taxon>Micrococcales</taxon>
        <taxon>Micrococcaceae</taxon>
        <taxon>Kocuria</taxon>
    </lineage>
</organism>
<feature type="domain" description="UvrD-like helicase ATP-binding" evidence="6">
    <location>
        <begin position="200"/>
        <end position="627"/>
    </location>
</feature>
<comment type="caution">
    <text evidence="7">The sequence shown here is derived from an EMBL/GenBank/DDBJ whole genome shotgun (WGS) entry which is preliminary data.</text>
</comment>
<dbReference type="InterPro" id="IPR027417">
    <property type="entry name" value="P-loop_NTPase"/>
</dbReference>
<keyword evidence="1 5" id="KW-0547">Nucleotide-binding</keyword>
<evidence type="ECO:0000256" key="5">
    <source>
        <dbReference type="PROSITE-ProRule" id="PRU00560"/>
    </source>
</evidence>
<name>A0ABV3V762_9MICC</name>
<dbReference type="NCBIfam" id="NF041254">
    <property type="entry name" value="motor_HelR"/>
    <property type="match status" value="1"/>
</dbReference>
<evidence type="ECO:0000313" key="7">
    <source>
        <dbReference type="EMBL" id="MEX3595778.1"/>
    </source>
</evidence>
<keyword evidence="4 5" id="KW-0067">ATP-binding</keyword>
<dbReference type="Gene3D" id="3.40.50.300">
    <property type="entry name" value="P-loop containing nucleotide triphosphate hydrolases"/>
    <property type="match status" value="3"/>
</dbReference>
<protein>
    <submittedName>
        <fullName evidence="7">RNA polymerase recycling motor ATPase HelR</fullName>
    </submittedName>
</protein>
<reference evidence="7 8" key="1">
    <citation type="journal article" date="2024" name="Fungal Genet. Biol.">
        <title>The porcine skin microbiome exhibits broad fungal antagonism.</title>
        <authorList>
            <person name="De La Cruz K.F."/>
            <person name="Townsend E.C."/>
            <person name="Alex Cheong J.Z."/>
            <person name="Salamzade R."/>
            <person name="Liu A."/>
            <person name="Sandstrom S."/>
            <person name="Davila E."/>
            <person name="Huang L."/>
            <person name="Xu K.H."/>
            <person name="Wu S.Y."/>
            <person name="Meudt J.J."/>
            <person name="Shanmuganayagam D."/>
            <person name="Gibson A.L.F."/>
            <person name="Kalan L.R."/>
        </authorList>
    </citation>
    <scope>NUCLEOTIDE SEQUENCE [LARGE SCALE GENOMIC DNA]</scope>
    <source>
        <strain evidence="7 8">LK2625</strain>
    </source>
</reference>
<dbReference type="PANTHER" id="PTHR11070:SF45">
    <property type="entry name" value="DNA 3'-5' HELICASE"/>
    <property type="match status" value="1"/>
</dbReference>
<keyword evidence="3 5" id="KW-0347">Helicase</keyword>
<evidence type="ECO:0000256" key="1">
    <source>
        <dbReference type="ARBA" id="ARBA00022741"/>
    </source>
</evidence>
<dbReference type="PANTHER" id="PTHR11070">
    <property type="entry name" value="UVRD / RECB / PCRA DNA HELICASE FAMILY MEMBER"/>
    <property type="match status" value="1"/>
</dbReference>
<evidence type="ECO:0000259" key="6">
    <source>
        <dbReference type="PROSITE" id="PS51198"/>
    </source>
</evidence>
<evidence type="ECO:0000313" key="8">
    <source>
        <dbReference type="Proteomes" id="UP001558481"/>
    </source>
</evidence>
<feature type="binding site" evidence="5">
    <location>
        <begin position="221"/>
        <end position="228"/>
    </location>
    <ligand>
        <name>ATP</name>
        <dbReference type="ChEBI" id="CHEBI:30616"/>
    </ligand>
</feature>
<keyword evidence="2 5" id="KW-0378">Hydrolase</keyword>
<dbReference type="InterPro" id="IPR014016">
    <property type="entry name" value="UvrD-like_ATP-bd"/>
</dbReference>
<keyword evidence="8" id="KW-1185">Reference proteome</keyword>